<evidence type="ECO:0000256" key="11">
    <source>
        <dbReference type="ARBA" id="ARBA00023303"/>
    </source>
</evidence>
<organism evidence="14 15">
    <name type="scientific">Lentilactobacillus raoultii</name>
    <dbReference type="NCBI Taxonomy" id="1987503"/>
    <lineage>
        <taxon>Bacteria</taxon>
        <taxon>Bacillati</taxon>
        <taxon>Bacillota</taxon>
        <taxon>Bacilli</taxon>
        <taxon>Lactobacillales</taxon>
        <taxon>Lactobacillaceae</taxon>
        <taxon>Lentilactobacillus</taxon>
    </lineage>
</organism>
<keyword evidence="7" id="KW-0630">Potassium</keyword>
<evidence type="ECO:0000256" key="12">
    <source>
        <dbReference type="ARBA" id="ARBA00034430"/>
    </source>
</evidence>
<evidence type="ECO:0000256" key="6">
    <source>
        <dbReference type="ARBA" id="ARBA00022826"/>
    </source>
</evidence>
<feature type="transmembrane region" description="Helical" evidence="13">
    <location>
        <begin position="110"/>
        <end position="131"/>
    </location>
</feature>
<feature type="transmembrane region" description="Helical" evidence="13">
    <location>
        <begin position="9"/>
        <end position="28"/>
    </location>
</feature>
<proteinExistence type="inferred from homology"/>
<dbReference type="Pfam" id="PF06736">
    <property type="entry name" value="TMEM175"/>
    <property type="match status" value="1"/>
</dbReference>
<gene>
    <name evidence="14" type="ORF">ACFQ22_08150</name>
</gene>
<keyword evidence="6" id="KW-0631">Potassium channel</keyword>
<evidence type="ECO:0000313" key="14">
    <source>
        <dbReference type="EMBL" id="MFD1125326.1"/>
    </source>
</evidence>
<comment type="caution">
    <text evidence="14">The sequence shown here is derived from an EMBL/GenBank/DDBJ whole genome shotgun (WGS) entry which is preliminary data.</text>
</comment>
<accession>A0ABW3PPI5</accession>
<dbReference type="EMBL" id="JBHTLH010000019">
    <property type="protein sequence ID" value="MFD1125326.1"/>
    <property type="molecule type" value="Genomic_DNA"/>
</dbReference>
<name>A0ABW3PPI5_9LACO</name>
<comment type="similarity">
    <text evidence="2">Belongs to the TMEM175 family.</text>
</comment>
<feature type="transmembrane region" description="Helical" evidence="13">
    <location>
        <begin position="83"/>
        <end position="104"/>
    </location>
</feature>
<comment type="catalytic activity">
    <reaction evidence="12">
        <text>K(+)(in) = K(+)(out)</text>
        <dbReference type="Rhea" id="RHEA:29463"/>
        <dbReference type="ChEBI" id="CHEBI:29103"/>
    </reaction>
</comment>
<evidence type="ECO:0000256" key="8">
    <source>
        <dbReference type="ARBA" id="ARBA00022989"/>
    </source>
</evidence>
<evidence type="ECO:0000256" key="7">
    <source>
        <dbReference type="ARBA" id="ARBA00022958"/>
    </source>
</evidence>
<reference evidence="15" key="1">
    <citation type="journal article" date="2019" name="Int. J. Syst. Evol. Microbiol.">
        <title>The Global Catalogue of Microorganisms (GCM) 10K type strain sequencing project: providing services to taxonomists for standard genome sequencing and annotation.</title>
        <authorList>
            <consortium name="The Broad Institute Genomics Platform"/>
            <consortium name="The Broad Institute Genome Sequencing Center for Infectious Disease"/>
            <person name="Wu L."/>
            <person name="Ma J."/>
        </authorList>
    </citation>
    <scope>NUCLEOTIDE SEQUENCE [LARGE SCALE GENOMIC DNA]</scope>
    <source>
        <strain evidence="15">CCUG 71848</strain>
    </source>
</reference>
<keyword evidence="11" id="KW-0407">Ion channel</keyword>
<keyword evidence="3" id="KW-0813">Transport</keyword>
<feature type="transmembrane region" description="Helical" evidence="13">
    <location>
        <begin position="43"/>
        <end position="63"/>
    </location>
</feature>
<evidence type="ECO:0000256" key="4">
    <source>
        <dbReference type="ARBA" id="ARBA00022538"/>
    </source>
</evidence>
<evidence type="ECO:0000313" key="15">
    <source>
        <dbReference type="Proteomes" id="UP001597156"/>
    </source>
</evidence>
<keyword evidence="5 13" id="KW-0812">Transmembrane</keyword>
<keyword evidence="8 13" id="KW-1133">Transmembrane helix</keyword>
<dbReference type="InterPro" id="IPR010617">
    <property type="entry name" value="TMEM175-like"/>
</dbReference>
<evidence type="ECO:0000256" key="5">
    <source>
        <dbReference type="ARBA" id="ARBA00022692"/>
    </source>
</evidence>
<dbReference type="RefSeq" id="WP_121978236.1">
    <property type="nucleotide sequence ID" value="NZ_JBHTLH010000019.1"/>
</dbReference>
<evidence type="ECO:0000256" key="3">
    <source>
        <dbReference type="ARBA" id="ARBA00022448"/>
    </source>
</evidence>
<keyword evidence="10 13" id="KW-0472">Membrane</keyword>
<dbReference type="Proteomes" id="UP001597156">
    <property type="component" value="Unassembled WGS sequence"/>
</dbReference>
<protein>
    <submittedName>
        <fullName evidence="14">TMEM175 family protein</fullName>
    </submittedName>
</protein>
<comment type="subcellular location">
    <subcellularLocation>
        <location evidence="1">Membrane</location>
        <topology evidence="1">Multi-pass membrane protein</topology>
    </subcellularLocation>
</comment>
<evidence type="ECO:0000256" key="9">
    <source>
        <dbReference type="ARBA" id="ARBA00023065"/>
    </source>
</evidence>
<sequence>MFKNSKERMIAISDGVFAVVITIMVLDIKEPIGNLSGLESHRLVIQLLSYLISFGVVAQYWVFHQELFTNLKTVTIKILIGNLYYLCPICLIPFATTWLSNSFISKESAISFAALMFIVNLFQLWLFRLVINQNRRDRLRLTNHDIEEFWSVKAMLSISVVYLIVSLLVPKLLLVVIGLGILSRVLVTRVIRFYQRKKDL</sequence>
<evidence type="ECO:0000256" key="1">
    <source>
        <dbReference type="ARBA" id="ARBA00004141"/>
    </source>
</evidence>
<keyword evidence="15" id="KW-1185">Reference proteome</keyword>
<keyword evidence="9" id="KW-0406">Ion transport</keyword>
<evidence type="ECO:0000256" key="13">
    <source>
        <dbReference type="SAM" id="Phobius"/>
    </source>
</evidence>
<evidence type="ECO:0000256" key="10">
    <source>
        <dbReference type="ARBA" id="ARBA00023136"/>
    </source>
</evidence>
<evidence type="ECO:0000256" key="2">
    <source>
        <dbReference type="ARBA" id="ARBA00006920"/>
    </source>
</evidence>
<keyword evidence="4" id="KW-0633">Potassium transport</keyword>